<keyword evidence="3" id="KW-1185">Reference proteome</keyword>
<organism evidence="2 3">
    <name type="scientific">Saitozyma podzolica</name>
    <dbReference type="NCBI Taxonomy" id="1890683"/>
    <lineage>
        <taxon>Eukaryota</taxon>
        <taxon>Fungi</taxon>
        <taxon>Dikarya</taxon>
        <taxon>Basidiomycota</taxon>
        <taxon>Agaricomycotina</taxon>
        <taxon>Tremellomycetes</taxon>
        <taxon>Tremellales</taxon>
        <taxon>Trimorphomycetaceae</taxon>
        <taxon>Saitozyma</taxon>
    </lineage>
</organism>
<comment type="caution">
    <text evidence="2">The sequence shown here is derived from an EMBL/GenBank/DDBJ whole genome shotgun (WGS) entry which is preliminary data.</text>
</comment>
<feature type="compositionally biased region" description="Low complexity" evidence="1">
    <location>
        <begin position="1"/>
        <end position="24"/>
    </location>
</feature>
<evidence type="ECO:0000256" key="1">
    <source>
        <dbReference type="SAM" id="MobiDB-lite"/>
    </source>
</evidence>
<dbReference type="Proteomes" id="UP000279259">
    <property type="component" value="Unassembled WGS sequence"/>
</dbReference>
<evidence type="ECO:0008006" key="4">
    <source>
        <dbReference type="Google" id="ProtNLM"/>
    </source>
</evidence>
<sequence length="156" mass="15941">MSQSTAASTPAGPSAPPSSSTPSSHPQLAPGTFRPILPLLDEILSVLQGQATSEKPVGGIEAGESVAKKARELHSAMEGMRSAAMNLPGGHLSVEEIRRLESLLEAEGDKRRAVLRAFAEADMPATEALGVGGSETVMNTAAPTPMVDGLQGGTAE</sequence>
<feature type="region of interest" description="Disordered" evidence="1">
    <location>
        <begin position="1"/>
        <end position="33"/>
    </location>
</feature>
<protein>
    <recommendedName>
        <fullName evidence="4">Mediator complex subunit 9</fullName>
    </recommendedName>
</protein>
<accession>A0A427YNQ5</accession>
<dbReference type="EMBL" id="RSCD01000005">
    <property type="protein sequence ID" value="RSH92762.1"/>
    <property type="molecule type" value="Genomic_DNA"/>
</dbReference>
<feature type="region of interest" description="Disordered" evidence="1">
    <location>
        <begin position="130"/>
        <end position="156"/>
    </location>
</feature>
<dbReference type="AlphaFoldDB" id="A0A427YNQ5"/>
<name>A0A427YNQ5_9TREE</name>
<proteinExistence type="predicted"/>
<dbReference type="OrthoDB" id="2563275at2759"/>
<gene>
    <name evidence="2" type="ORF">EHS25_008208</name>
</gene>
<evidence type="ECO:0000313" key="2">
    <source>
        <dbReference type="EMBL" id="RSH92762.1"/>
    </source>
</evidence>
<reference evidence="2 3" key="1">
    <citation type="submission" date="2018-11" db="EMBL/GenBank/DDBJ databases">
        <title>Genome sequence of Saitozyma podzolica DSM 27192.</title>
        <authorList>
            <person name="Aliyu H."/>
            <person name="Gorte O."/>
            <person name="Ochsenreither K."/>
        </authorList>
    </citation>
    <scope>NUCLEOTIDE SEQUENCE [LARGE SCALE GENOMIC DNA]</scope>
    <source>
        <strain evidence="2 3">DSM 27192</strain>
    </source>
</reference>
<evidence type="ECO:0000313" key="3">
    <source>
        <dbReference type="Proteomes" id="UP000279259"/>
    </source>
</evidence>